<dbReference type="OMA" id="RLMNANT"/>
<comment type="caution">
    <text evidence="1">The sequence shown here is derived from an EMBL/GenBank/DDBJ whole genome shotgun (WGS) entry which is preliminary data.</text>
</comment>
<proteinExistence type="predicted"/>
<protein>
    <submittedName>
        <fullName evidence="1">Uncharacterized protein</fullName>
    </submittedName>
</protein>
<keyword evidence="2" id="KW-1185">Reference proteome</keyword>
<dbReference type="EMBL" id="BEZZ01000625">
    <property type="protein sequence ID" value="GCC34703.1"/>
    <property type="molecule type" value="Genomic_DNA"/>
</dbReference>
<evidence type="ECO:0000313" key="2">
    <source>
        <dbReference type="Proteomes" id="UP000287033"/>
    </source>
</evidence>
<gene>
    <name evidence="1" type="ORF">chiPu_0013178</name>
</gene>
<dbReference type="STRING" id="137246.A0A401SWE7"/>
<organism evidence="1 2">
    <name type="scientific">Chiloscyllium punctatum</name>
    <name type="common">Brownbanded bambooshark</name>
    <name type="synonym">Hemiscyllium punctatum</name>
    <dbReference type="NCBI Taxonomy" id="137246"/>
    <lineage>
        <taxon>Eukaryota</taxon>
        <taxon>Metazoa</taxon>
        <taxon>Chordata</taxon>
        <taxon>Craniata</taxon>
        <taxon>Vertebrata</taxon>
        <taxon>Chondrichthyes</taxon>
        <taxon>Elasmobranchii</taxon>
        <taxon>Galeomorphii</taxon>
        <taxon>Galeoidea</taxon>
        <taxon>Orectolobiformes</taxon>
        <taxon>Hemiscylliidae</taxon>
        <taxon>Chiloscyllium</taxon>
    </lineage>
</organism>
<dbReference type="Proteomes" id="UP000287033">
    <property type="component" value="Unassembled WGS sequence"/>
</dbReference>
<dbReference type="AlphaFoldDB" id="A0A401SWE7"/>
<accession>A0A401SWE7</accession>
<name>A0A401SWE7_CHIPU</name>
<dbReference type="OrthoDB" id="431720at2759"/>
<sequence length="160" mass="18243">MGGETRVSERLQANAYNLIFAFISYQISKYSDLFSIPLYGCMDSSCSATSLWANRLMNANTTSWKDPFEHLQTHVLDFSSSSPPSYYEELYEVKGEVGIDSINHCNPSALHEAQYYQMTESGLAAPYRRRGGLVDHRDVIKAHEAHKMHSTPQAKRKEWE</sequence>
<evidence type="ECO:0000313" key="1">
    <source>
        <dbReference type="EMBL" id="GCC34703.1"/>
    </source>
</evidence>
<reference evidence="1 2" key="1">
    <citation type="journal article" date="2018" name="Nat. Ecol. Evol.">
        <title>Shark genomes provide insights into elasmobranch evolution and the origin of vertebrates.</title>
        <authorList>
            <person name="Hara Y"/>
            <person name="Yamaguchi K"/>
            <person name="Onimaru K"/>
            <person name="Kadota M"/>
            <person name="Koyanagi M"/>
            <person name="Keeley SD"/>
            <person name="Tatsumi K"/>
            <person name="Tanaka K"/>
            <person name="Motone F"/>
            <person name="Kageyama Y"/>
            <person name="Nozu R"/>
            <person name="Adachi N"/>
            <person name="Nishimura O"/>
            <person name="Nakagawa R"/>
            <person name="Tanegashima C"/>
            <person name="Kiyatake I"/>
            <person name="Matsumoto R"/>
            <person name="Murakumo K"/>
            <person name="Nishida K"/>
            <person name="Terakita A"/>
            <person name="Kuratani S"/>
            <person name="Sato K"/>
            <person name="Hyodo S Kuraku.S."/>
        </authorList>
    </citation>
    <scope>NUCLEOTIDE SEQUENCE [LARGE SCALE GENOMIC DNA]</scope>
</reference>